<dbReference type="EMBL" id="JBBPFD010000155">
    <property type="protein sequence ID" value="KAK7880042.1"/>
    <property type="molecule type" value="Genomic_DNA"/>
</dbReference>
<dbReference type="AlphaFoldDB" id="A0AAW0MU95"/>
<evidence type="ECO:0000256" key="1">
    <source>
        <dbReference type="SAM" id="MobiDB-lite"/>
    </source>
</evidence>
<keyword evidence="3" id="KW-1185">Reference proteome</keyword>
<comment type="caution">
    <text evidence="2">The sequence shown here is derived from an EMBL/GenBank/DDBJ whole genome shotgun (WGS) entry which is preliminary data.</text>
</comment>
<reference evidence="3" key="1">
    <citation type="submission" date="2024-04" db="EMBL/GenBank/DDBJ databases">
        <title>Salinicola lusitanus LLJ914,a marine bacterium isolated from the Okinawa Trough.</title>
        <authorList>
            <person name="Li J."/>
        </authorList>
    </citation>
    <scope>NUCLEOTIDE SEQUENCE [LARGE SCALE GENOMIC DNA]</scope>
</reference>
<feature type="region of interest" description="Disordered" evidence="1">
    <location>
        <begin position="73"/>
        <end position="94"/>
    </location>
</feature>
<protein>
    <submittedName>
        <fullName evidence="2">Uncharacterized protein</fullName>
    </submittedName>
</protein>
<name>A0AAW0MU95_9GOBI</name>
<feature type="compositionally biased region" description="Basic and acidic residues" evidence="1">
    <location>
        <begin position="78"/>
        <end position="92"/>
    </location>
</feature>
<sequence>MCARVRSRFSPAPDLDLALDLTRIKLGPSLDRAPGACAMLGAVKMEGHEAQDWSASFYGDEVRHETESLDLDQSLGLDRGRDQSLGLDRGRDQSLGLDRGLDLSLIV</sequence>
<evidence type="ECO:0000313" key="2">
    <source>
        <dbReference type="EMBL" id="KAK7880042.1"/>
    </source>
</evidence>
<dbReference type="Proteomes" id="UP001460270">
    <property type="component" value="Unassembled WGS sequence"/>
</dbReference>
<evidence type="ECO:0000313" key="3">
    <source>
        <dbReference type="Proteomes" id="UP001460270"/>
    </source>
</evidence>
<accession>A0AAW0MU95</accession>
<organism evidence="2 3">
    <name type="scientific">Mugilogobius chulae</name>
    <name type="common">yellowstripe goby</name>
    <dbReference type="NCBI Taxonomy" id="88201"/>
    <lineage>
        <taxon>Eukaryota</taxon>
        <taxon>Metazoa</taxon>
        <taxon>Chordata</taxon>
        <taxon>Craniata</taxon>
        <taxon>Vertebrata</taxon>
        <taxon>Euteleostomi</taxon>
        <taxon>Actinopterygii</taxon>
        <taxon>Neopterygii</taxon>
        <taxon>Teleostei</taxon>
        <taxon>Neoteleostei</taxon>
        <taxon>Acanthomorphata</taxon>
        <taxon>Gobiaria</taxon>
        <taxon>Gobiiformes</taxon>
        <taxon>Gobioidei</taxon>
        <taxon>Gobiidae</taxon>
        <taxon>Gobionellinae</taxon>
        <taxon>Mugilogobius</taxon>
    </lineage>
</organism>
<gene>
    <name evidence="2" type="ORF">WMY93_033287</name>
</gene>
<proteinExistence type="predicted"/>